<evidence type="ECO:0008006" key="3">
    <source>
        <dbReference type="Google" id="ProtNLM"/>
    </source>
</evidence>
<evidence type="ECO:0000313" key="1">
    <source>
        <dbReference type="EMBL" id="KAA3483614.1"/>
    </source>
</evidence>
<keyword evidence="2" id="KW-1185">Reference proteome</keyword>
<sequence length="101" mass="11912">MRWRNSECTLMRMPNCTKKRKSDAMIRRFCHDNLNLDNKLKLFPGKLKSHWSGPFEIVHVYPHRAVEVKDGKTCSTFKVNGQCLEHYWGDPILRDKHSIAL</sequence>
<gene>
    <name evidence="1" type="ORF">EPI10_005773</name>
</gene>
<proteinExistence type="predicted"/>
<dbReference type="Proteomes" id="UP000325315">
    <property type="component" value="Unassembled WGS sequence"/>
</dbReference>
<dbReference type="OrthoDB" id="1723222at2759"/>
<evidence type="ECO:0000313" key="2">
    <source>
        <dbReference type="Proteomes" id="UP000325315"/>
    </source>
</evidence>
<organism evidence="1 2">
    <name type="scientific">Gossypium australe</name>
    <dbReference type="NCBI Taxonomy" id="47621"/>
    <lineage>
        <taxon>Eukaryota</taxon>
        <taxon>Viridiplantae</taxon>
        <taxon>Streptophyta</taxon>
        <taxon>Embryophyta</taxon>
        <taxon>Tracheophyta</taxon>
        <taxon>Spermatophyta</taxon>
        <taxon>Magnoliopsida</taxon>
        <taxon>eudicotyledons</taxon>
        <taxon>Gunneridae</taxon>
        <taxon>Pentapetalae</taxon>
        <taxon>rosids</taxon>
        <taxon>malvids</taxon>
        <taxon>Malvales</taxon>
        <taxon>Malvaceae</taxon>
        <taxon>Malvoideae</taxon>
        <taxon>Gossypium</taxon>
    </lineage>
</organism>
<dbReference type="AlphaFoldDB" id="A0A5B6WQX7"/>
<protein>
    <recommendedName>
        <fullName evidence="3">Reverse transcriptase domain-containing protein</fullName>
    </recommendedName>
</protein>
<comment type="caution">
    <text evidence="1">The sequence shown here is derived from an EMBL/GenBank/DDBJ whole genome shotgun (WGS) entry which is preliminary data.</text>
</comment>
<name>A0A5B6WQX7_9ROSI</name>
<reference evidence="2" key="1">
    <citation type="journal article" date="2019" name="Plant Biotechnol. J.">
        <title>Genome sequencing of the Australian wild diploid species Gossypium australe highlights disease resistance and delayed gland morphogenesis.</title>
        <authorList>
            <person name="Cai Y."/>
            <person name="Cai X."/>
            <person name="Wang Q."/>
            <person name="Wang P."/>
            <person name="Zhang Y."/>
            <person name="Cai C."/>
            <person name="Xu Y."/>
            <person name="Wang K."/>
            <person name="Zhou Z."/>
            <person name="Wang C."/>
            <person name="Geng S."/>
            <person name="Li B."/>
            <person name="Dong Q."/>
            <person name="Hou Y."/>
            <person name="Wang H."/>
            <person name="Ai P."/>
            <person name="Liu Z."/>
            <person name="Yi F."/>
            <person name="Sun M."/>
            <person name="An G."/>
            <person name="Cheng J."/>
            <person name="Zhang Y."/>
            <person name="Shi Q."/>
            <person name="Xie Y."/>
            <person name="Shi X."/>
            <person name="Chang Y."/>
            <person name="Huang F."/>
            <person name="Chen Y."/>
            <person name="Hong S."/>
            <person name="Mi L."/>
            <person name="Sun Q."/>
            <person name="Zhang L."/>
            <person name="Zhou B."/>
            <person name="Peng R."/>
            <person name="Zhang X."/>
            <person name="Liu F."/>
        </authorList>
    </citation>
    <scope>NUCLEOTIDE SEQUENCE [LARGE SCALE GENOMIC DNA]</scope>
    <source>
        <strain evidence="2">cv. PA1801</strain>
    </source>
</reference>
<dbReference type="EMBL" id="SMMG02000002">
    <property type="protein sequence ID" value="KAA3483614.1"/>
    <property type="molecule type" value="Genomic_DNA"/>
</dbReference>
<accession>A0A5B6WQX7</accession>